<feature type="region of interest" description="Disordered" evidence="2">
    <location>
        <begin position="919"/>
        <end position="939"/>
    </location>
</feature>
<evidence type="ECO:0000256" key="2">
    <source>
        <dbReference type="SAM" id="MobiDB-lite"/>
    </source>
</evidence>
<name>A0A5N6L5T9_9ROSI</name>
<feature type="compositionally biased region" description="Low complexity" evidence="2">
    <location>
        <begin position="350"/>
        <end position="364"/>
    </location>
</feature>
<feature type="compositionally biased region" description="Acidic residues" evidence="2">
    <location>
        <begin position="1047"/>
        <end position="1059"/>
    </location>
</feature>
<dbReference type="AlphaFoldDB" id="A0A5N6L5T9"/>
<keyword evidence="1" id="KW-0175">Coiled coil</keyword>
<feature type="region of interest" description="Disordered" evidence="2">
    <location>
        <begin position="298"/>
        <end position="458"/>
    </location>
</feature>
<accession>A0A5N6L5T9</accession>
<evidence type="ECO:0000256" key="1">
    <source>
        <dbReference type="SAM" id="Coils"/>
    </source>
</evidence>
<feature type="compositionally biased region" description="Low complexity" evidence="2">
    <location>
        <begin position="436"/>
        <end position="446"/>
    </location>
</feature>
<proteinExistence type="predicted"/>
<protein>
    <submittedName>
        <fullName evidence="3">Uncharacterized protein</fullName>
    </submittedName>
</protein>
<reference evidence="3 4" key="1">
    <citation type="submission" date="2019-06" db="EMBL/GenBank/DDBJ databases">
        <title>A chromosomal-level reference genome of Carpinus fangiana (Coryloideae, Betulaceae).</title>
        <authorList>
            <person name="Yang X."/>
            <person name="Wang Z."/>
            <person name="Zhang L."/>
            <person name="Hao G."/>
            <person name="Liu J."/>
            <person name="Yang Y."/>
        </authorList>
    </citation>
    <scope>NUCLEOTIDE SEQUENCE [LARGE SCALE GENOMIC DNA]</scope>
    <source>
        <strain evidence="3">Cfa_2016G</strain>
        <tissue evidence="3">Leaf</tissue>
    </source>
</reference>
<gene>
    <name evidence="3" type="ORF">FH972_027029</name>
</gene>
<feature type="coiled-coil region" evidence="1">
    <location>
        <begin position="771"/>
        <end position="798"/>
    </location>
</feature>
<keyword evidence="4" id="KW-1185">Reference proteome</keyword>
<feature type="compositionally biased region" description="Low complexity" evidence="2">
    <location>
        <begin position="483"/>
        <end position="496"/>
    </location>
</feature>
<feature type="region of interest" description="Disordered" evidence="2">
    <location>
        <begin position="482"/>
        <end position="537"/>
    </location>
</feature>
<feature type="region of interest" description="Disordered" evidence="2">
    <location>
        <begin position="1036"/>
        <end position="1059"/>
    </location>
</feature>
<evidence type="ECO:0000313" key="3">
    <source>
        <dbReference type="EMBL" id="KAB9384667.1"/>
    </source>
</evidence>
<dbReference type="EMBL" id="VIBQ01000202">
    <property type="protein sequence ID" value="KAB9384667.1"/>
    <property type="molecule type" value="Genomic_DNA"/>
</dbReference>
<feature type="compositionally biased region" description="Polar residues" evidence="2">
    <location>
        <begin position="308"/>
        <end position="320"/>
    </location>
</feature>
<organism evidence="3 4">
    <name type="scientific">Carpinus fangiana</name>
    <dbReference type="NCBI Taxonomy" id="176857"/>
    <lineage>
        <taxon>Eukaryota</taxon>
        <taxon>Viridiplantae</taxon>
        <taxon>Streptophyta</taxon>
        <taxon>Embryophyta</taxon>
        <taxon>Tracheophyta</taxon>
        <taxon>Spermatophyta</taxon>
        <taxon>Magnoliopsida</taxon>
        <taxon>eudicotyledons</taxon>
        <taxon>Gunneridae</taxon>
        <taxon>Pentapetalae</taxon>
        <taxon>rosids</taxon>
        <taxon>fabids</taxon>
        <taxon>Fagales</taxon>
        <taxon>Betulaceae</taxon>
        <taxon>Carpinus</taxon>
    </lineage>
</organism>
<evidence type="ECO:0000313" key="4">
    <source>
        <dbReference type="Proteomes" id="UP000327013"/>
    </source>
</evidence>
<sequence>MEFSGAAFRSRVTSSDLEIYTERFNFPEGVRVRVPGVGEGATGLEGGNEICLSLHMLEAGFRLPVPRVIREVLHLLNLAPFQIHPNGWRVLVGMAILWPELHKDQGRPSLTAQEFLYLYTIYPANKEAIDTWKFHARKAGAVFEIPYRLRIKNWKNKFFFISPGFEFFEGEAHDFPLKSQWGRIPAGASHLPVLLRRFLIRLQAAINWANDSTTVHNFWTHGDWLIRDEHMEESLGYRNLARLTKAQKAARERRAREFPDRFFAGTKPRLLANGRVPTRRSNFYRDRTRFMIVIPEEGLVDEEDASGSEGSTDTDANSANADEGPADVGQQGSAAMDVNPAEGDAVGAESSSGPTSVGSVPLGGQQEVASDRVSSGEQSHVRPAKRRRLRKNTTGVPQQVIHKISSSSSCGDVLADSSLETPIDEQGGSSADDSHPAGGAQSSFAAGGPGGSPPTVGGAGEAVWMMPLAVQRPGQPILHLVFSSSSSSSDHPSSPSECDNARSQGSVEQNISEEGGMPAQQVNEDVSESAVDPAGATGKETPLFLALGAISETETSTKVVQEEGRPLLALCAASGCDLADIGSPEFTLVIDDQDGEECSSGFTFVINDQDGEECSSGFTFVINDQDGEECSSGSVHTEVIESPYEDNSTAVPDDGEILEGATETQAAGTVPYSAAVLPVPPSREVENTGACPPQALMSSLSVQADLGVGGPLEVLESLLGPNLPPAAADPVARQVCSVFAKATLDALALCHGIVLEPRDSEAASSSRTPVASELELKLEAALKENALLKEKNRDLSLELGKHQAMQVKCSECLRLQAVCADLSLELEKHQAMQVNCSECLRLEAVCADLSLELERYQALEATCTECLRLQAVCAEIEARSLAAEESARNAQSKLYVSSAPIRKAESEVRTAHAALRRAEAEARDEAQRSRQKDSAIRQAREDAAEEREEFFARLKFQQGEMLALREELWRVPAAFRSSWRKVFRTGFRACRDYLRGLHEQANLETLSWRDIPLEVREPLFDARDVALRSACPSAFLPCPASGNGEELPAEENPDSGDSP</sequence>
<dbReference type="OrthoDB" id="1750920at2759"/>
<dbReference type="Proteomes" id="UP000327013">
    <property type="component" value="Unassembled WGS sequence"/>
</dbReference>
<feature type="compositionally biased region" description="Basic residues" evidence="2">
    <location>
        <begin position="382"/>
        <end position="391"/>
    </location>
</feature>
<feature type="compositionally biased region" description="Polar residues" evidence="2">
    <location>
        <begin position="501"/>
        <end position="512"/>
    </location>
</feature>
<comment type="caution">
    <text evidence="3">The sequence shown here is derived from an EMBL/GenBank/DDBJ whole genome shotgun (WGS) entry which is preliminary data.</text>
</comment>